<dbReference type="AlphaFoldDB" id="A0A0E9QJM5"/>
<name>A0A0E9QJM5_ANGAN</name>
<dbReference type="EMBL" id="GBXM01092319">
    <property type="protein sequence ID" value="JAH16258.1"/>
    <property type="molecule type" value="Transcribed_RNA"/>
</dbReference>
<accession>A0A0E9QJM5</accession>
<proteinExistence type="predicted"/>
<reference evidence="1" key="1">
    <citation type="submission" date="2014-11" db="EMBL/GenBank/DDBJ databases">
        <authorList>
            <person name="Amaro Gonzalez C."/>
        </authorList>
    </citation>
    <scope>NUCLEOTIDE SEQUENCE</scope>
</reference>
<reference evidence="1" key="2">
    <citation type="journal article" date="2015" name="Fish Shellfish Immunol.">
        <title>Early steps in the European eel (Anguilla anguilla)-Vibrio vulnificus interaction in the gills: Role of the RtxA13 toxin.</title>
        <authorList>
            <person name="Callol A."/>
            <person name="Pajuelo D."/>
            <person name="Ebbesson L."/>
            <person name="Teles M."/>
            <person name="MacKenzie S."/>
            <person name="Amaro C."/>
        </authorList>
    </citation>
    <scope>NUCLEOTIDE SEQUENCE</scope>
</reference>
<organism evidence="1">
    <name type="scientific">Anguilla anguilla</name>
    <name type="common">European freshwater eel</name>
    <name type="synonym">Muraena anguilla</name>
    <dbReference type="NCBI Taxonomy" id="7936"/>
    <lineage>
        <taxon>Eukaryota</taxon>
        <taxon>Metazoa</taxon>
        <taxon>Chordata</taxon>
        <taxon>Craniata</taxon>
        <taxon>Vertebrata</taxon>
        <taxon>Euteleostomi</taxon>
        <taxon>Actinopterygii</taxon>
        <taxon>Neopterygii</taxon>
        <taxon>Teleostei</taxon>
        <taxon>Anguilliformes</taxon>
        <taxon>Anguillidae</taxon>
        <taxon>Anguilla</taxon>
    </lineage>
</organism>
<evidence type="ECO:0000313" key="1">
    <source>
        <dbReference type="EMBL" id="JAH16258.1"/>
    </source>
</evidence>
<sequence>MVLSGFITDFNLDILCFTETTALNEVAPAGYM</sequence>
<protein>
    <submittedName>
        <fullName evidence="1">Uncharacterized protein</fullName>
    </submittedName>
</protein>